<evidence type="ECO:0000256" key="1">
    <source>
        <dbReference type="SAM" id="Phobius"/>
    </source>
</evidence>
<keyword evidence="1" id="KW-0812">Transmembrane</keyword>
<protein>
    <submittedName>
        <fullName evidence="2">Uncharacterized protein</fullName>
    </submittedName>
</protein>
<dbReference type="KEGG" id="oai:OLEAN_C07440"/>
<dbReference type="AlphaFoldDB" id="R4YKR1"/>
<gene>
    <name evidence="2" type="ORF">OLEAN_C07440</name>
</gene>
<reference evidence="2 3" key="1">
    <citation type="journal article" date="2013" name="Nat. Commun.">
        <title>Genome sequence and functional genomic analysis of the oil-degrading bacterium Oleispira antarctica.</title>
        <authorList>
            <person name="Kube M."/>
            <person name="Chernikova T.N."/>
            <person name="Al-Ramahi Y."/>
            <person name="Beloqui A."/>
            <person name="Lopez-Cortez N."/>
            <person name="Guazzaroni M.E."/>
            <person name="Heipieper H.J."/>
            <person name="Klages S."/>
            <person name="Kotsyurbenko O.R."/>
            <person name="Langer I."/>
            <person name="Nechitaylo T.Y."/>
            <person name="Lunsdorf H."/>
            <person name="Fernandez M."/>
            <person name="Juarez S."/>
            <person name="Ciordia S."/>
            <person name="Singer A."/>
            <person name="Kagan O."/>
            <person name="Egorova O."/>
            <person name="Petit P.A."/>
            <person name="Stogios P."/>
            <person name="Kim Y."/>
            <person name="Tchigvintsev A."/>
            <person name="Flick R."/>
            <person name="Denaro R."/>
            <person name="Genovese M."/>
            <person name="Albar J.P."/>
            <person name="Reva O.N."/>
            <person name="Martinez-Gomariz M."/>
            <person name="Tran H."/>
            <person name="Ferrer M."/>
            <person name="Savchenko A."/>
            <person name="Yakunin A.F."/>
            <person name="Yakimov M.M."/>
            <person name="Golyshina O.V."/>
            <person name="Reinhardt R."/>
            <person name="Golyshin P.N."/>
        </authorList>
    </citation>
    <scope>NUCLEOTIDE SEQUENCE [LARGE SCALE GENOMIC DNA]</scope>
</reference>
<proteinExistence type="predicted"/>
<evidence type="ECO:0000313" key="2">
    <source>
        <dbReference type="EMBL" id="CCK74920.1"/>
    </source>
</evidence>
<keyword evidence="1" id="KW-0472">Membrane</keyword>
<dbReference type="Proteomes" id="UP000032749">
    <property type="component" value="Chromosome"/>
</dbReference>
<dbReference type="HOGENOM" id="CLU_1864324_0_0_6"/>
<dbReference type="OrthoDB" id="5887931at2"/>
<dbReference type="EMBL" id="FO203512">
    <property type="protein sequence ID" value="CCK74920.1"/>
    <property type="molecule type" value="Genomic_DNA"/>
</dbReference>
<keyword evidence="1" id="KW-1133">Transmembrane helix</keyword>
<evidence type="ECO:0000313" key="3">
    <source>
        <dbReference type="Proteomes" id="UP000032749"/>
    </source>
</evidence>
<accession>R4YKR1</accession>
<keyword evidence="3" id="KW-1185">Reference proteome</keyword>
<feature type="transmembrane region" description="Helical" evidence="1">
    <location>
        <begin position="7"/>
        <end position="27"/>
    </location>
</feature>
<sequence>MDPNFKVVIGVQTGMLLGGIAVWFGTFSNSSNFSVEKSENIQKQISNLVRHANMPIAIENFNCDSIIQAGMKQTVGNVVASMMSSNLTTIRNRQSFDCIENTCSLSISDCKPWQASECSQRFLTYEIDKQQNVKHSTFSCIDVP</sequence>
<name>R4YKR1_OLEAN</name>
<organism evidence="2 3">
    <name type="scientific">Oleispira antarctica RB-8</name>
    <dbReference type="NCBI Taxonomy" id="698738"/>
    <lineage>
        <taxon>Bacteria</taxon>
        <taxon>Pseudomonadati</taxon>
        <taxon>Pseudomonadota</taxon>
        <taxon>Gammaproteobacteria</taxon>
        <taxon>Oceanospirillales</taxon>
        <taxon>Oceanospirillaceae</taxon>
        <taxon>Oleispira</taxon>
    </lineage>
</organism>